<accession>A0A656HL00</accession>
<keyword evidence="1" id="KW-0472">Membrane</keyword>
<sequence length="68" mass="7692" precursor="true">MDDKTPPQQKTGFLHIAGVILLGIILLTSLITWVARYIENPAQPTSVISIQKWLNMRFRVLFSPALQT</sequence>
<organism evidence="2 3">
    <name type="scientific">Thiothrix nivea (strain ATCC 35100 / DSM 5205 / JP2)</name>
    <dbReference type="NCBI Taxonomy" id="870187"/>
    <lineage>
        <taxon>Bacteria</taxon>
        <taxon>Pseudomonadati</taxon>
        <taxon>Pseudomonadota</taxon>
        <taxon>Gammaproteobacteria</taxon>
        <taxon>Thiotrichales</taxon>
        <taxon>Thiotrichaceae</taxon>
        <taxon>Thiothrix</taxon>
    </lineage>
</organism>
<name>A0A656HL00_THINJ</name>
<feature type="transmembrane region" description="Helical" evidence="1">
    <location>
        <begin position="12"/>
        <end position="35"/>
    </location>
</feature>
<evidence type="ECO:0000256" key="1">
    <source>
        <dbReference type="SAM" id="Phobius"/>
    </source>
</evidence>
<dbReference type="EMBL" id="JH651384">
    <property type="protein sequence ID" value="EIJ36794.1"/>
    <property type="molecule type" value="Genomic_DNA"/>
</dbReference>
<evidence type="ECO:0000313" key="3">
    <source>
        <dbReference type="Proteomes" id="UP000005317"/>
    </source>
</evidence>
<reference evidence="3" key="1">
    <citation type="journal article" date="2011" name="Stand. Genomic Sci.">
        <title>Genome sequence of the filamentous, gliding Thiothrix nivea neotype strain (JP2(T)).</title>
        <authorList>
            <person name="Lapidus A."/>
            <person name="Nolan M."/>
            <person name="Lucas S."/>
            <person name="Glavina Del Rio T."/>
            <person name="Tice H."/>
            <person name="Cheng J.F."/>
            <person name="Tapia R."/>
            <person name="Han C."/>
            <person name="Goodwin L."/>
            <person name="Pitluck S."/>
            <person name="Liolios K."/>
            <person name="Pagani I."/>
            <person name="Ivanova N."/>
            <person name="Huntemann M."/>
            <person name="Mavromatis K."/>
            <person name="Mikhailova N."/>
            <person name="Pati A."/>
            <person name="Chen A."/>
            <person name="Palaniappan K."/>
            <person name="Land M."/>
            <person name="Brambilla E.M."/>
            <person name="Rohde M."/>
            <person name="Abt B."/>
            <person name="Verbarg S."/>
            <person name="Goker M."/>
            <person name="Bristow J."/>
            <person name="Eisen J.A."/>
            <person name="Markowitz V."/>
            <person name="Hugenholtz P."/>
            <person name="Kyrpides N.C."/>
            <person name="Klenk H.P."/>
            <person name="Woyke T."/>
        </authorList>
    </citation>
    <scope>NUCLEOTIDE SEQUENCE [LARGE SCALE GENOMIC DNA]</scope>
    <source>
        <strain evidence="3">ATCC 35100 / DSM 5205 / JP2</strain>
    </source>
</reference>
<evidence type="ECO:0000313" key="2">
    <source>
        <dbReference type="EMBL" id="EIJ36794.1"/>
    </source>
</evidence>
<keyword evidence="1" id="KW-1133">Transmembrane helix</keyword>
<dbReference type="Proteomes" id="UP000005317">
    <property type="component" value="Unassembled WGS sequence"/>
</dbReference>
<dbReference type="RefSeq" id="WP_002710661.1">
    <property type="nucleotide sequence ID" value="NZ_JH651384.1"/>
</dbReference>
<dbReference type="AlphaFoldDB" id="A0A656HL00"/>
<gene>
    <name evidence="2" type="ORF">Thini_4312</name>
</gene>
<keyword evidence="3" id="KW-1185">Reference proteome</keyword>
<protein>
    <submittedName>
        <fullName evidence="2">Uncharacterized protein</fullName>
    </submittedName>
</protein>
<proteinExistence type="predicted"/>
<keyword evidence="1" id="KW-0812">Transmembrane</keyword>